<sequence length="173" mass="18565">MNRRQALLTLLATSFGVVSGRGLAKPNVIALDWGDLVPDPDFALLMKDLRELGVINHGELSSGFEQEKAEAVTQKFNGSVVRIPGFVVPLDLTGQGITMFILAPFVGACIHVPPPPANQLILVTTETPYEYDGLFDPVEVTGIFDTASASTPLADIGYIMTAQEIAPFDVTSY</sequence>
<keyword evidence="2" id="KW-1185">Reference proteome</keyword>
<dbReference type="EMBL" id="FXXP01000002">
    <property type="protein sequence ID" value="SMX28388.1"/>
    <property type="molecule type" value="Genomic_DNA"/>
</dbReference>
<dbReference type="Proteomes" id="UP000225972">
    <property type="component" value="Unassembled WGS sequence"/>
</dbReference>
<dbReference type="AlphaFoldDB" id="A0A238JCI5"/>
<reference evidence="2" key="1">
    <citation type="submission" date="2017-05" db="EMBL/GenBank/DDBJ databases">
        <authorList>
            <person name="Rodrigo-Torres L."/>
            <person name="Arahal R. D."/>
            <person name="Lucena T."/>
        </authorList>
    </citation>
    <scope>NUCLEOTIDE SEQUENCE [LARGE SCALE GENOMIC DNA]</scope>
    <source>
        <strain evidence="2">CECT 8649</strain>
    </source>
</reference>
<evidence type="ECO:0000313" key="2">
    <source>
        <dbReference type="Proteomes" id="UP000225972"/>
    </source>
</evidence>
<evidence type="ECO:0008006" key="3">
    <source>
        <dbReference type="Google" id="ProtNLM"/>
    </source>
</evidence>
<accession>A0A238JCI5</accession>
<proteinExistence type="predicted"/>
<gene>
    <name evidence="1" type="ORF">TRP8649_02508</name>
</gene>
<name>A0A238JCI5_9RHOB</name>
<evidence type="ECO:0000313" key="1">
    <source>
        <dbReference type="EMBL" id="SMX28388.1"/>
    </source>
</evidence>
<dbReference type="Pfam" id="PF11736">
    <property type="entry name" value="DUF3299"/>
    <property type="match status" value="1"/>
</dbReference>
<dbReference type="InterPro" id="IPR021727">
    <property type="entry name" value="DUF3299"/>
</dbReference>
<dbReference type="Gene3D" id="2.40.50.870">
    <property type="entry name" value="Protein of unknown function (DUF3299)"/>
    <property type="match status" value="1"/>
</dbReference>
<organism evidence="1 2">
    <name type="scientific">Pelagimonas phthalicica</name>
    <dbReference type="NCBI Taxonomy" id="1037362"/>
    <lineage>
        <taxon>Bacteria</taxon>
        <taxon>Pseudomonadati</taxon>
        <taxon>Pseudomonadota</taxon>
        <taxon>Alphaproteobacteria</taxon>
        <taxon>Rhodobacterales</taxon>
        <taxon>Roseobacteraceae</taxon>
        <taxon>Pelagimonas</taxon>
    </lineage>
</organism>
<dbReference type="OrthoDB" id="9812956at2"/>
<protein>
    <recommendedName>
        <fullName evidence="3">DUF3299 domain-containing protein</fullName>
    </recommendedName>
</protein>